<evidence type="ECO:0000256" key="1">
    <source>
        <dbReference type="SAM" id="Phobius"/>
    </source>
</evidence>
<keyword evidence="1" id="KW-1133">Transmembrane helix</keyword>
<dbReference type="Proteomes" id="UP000287857">
    <property type="component" value="Unassembled WGS sequence"/>
</dbReference>
<feature type="transmembrane region" description="Helical" evidence="1">
    <location>
        <begin position="72"/>
        <end position="90"/>
    </location>
</feature>
<dbReference type="OrthoDB" id="5198189at2"/>
<evidence type="ECO:0008006" key="4">
    <source>
        <dbReference type="Google" id="ProtNLM"/>
    </source>
</evidence>
<evidence type="ECO:0000313" key="2">
    <source>
        <dbReference type="EMBL" id="RST98441.1"/>
    </source>
</evidence>
<reference evidence="2 3" key="1">
    <citation type="submission" date="2017-05" db="EMBL/GenBank/DDBJ databases">
        <title>Vagococcus spp. assemblies.</title>
        <authorList>
            <person name="Gulvik C.A."/>
        </authorList>
    </citation>
    <scope>NUCLEOTIDE SEQUENCE [LARGE SCALE GENOMIC DNA]</scope>
    <source>
        <strain evidence="2 3">SS1995</strain>
    </source>
</reference>
<dbReference type="RefSeq" id="WP_125984218.1">
    <property type="nucleotide sequence ID" value="NZ_NGJS01000010.1"/>
</dbReference>
<dbReference type="AlphaFoldDB" id="A0A429ZXJ5"/>
<protein>
    <recommendedName>
        <fullName evidence="4">ECF transporter S component</fullName>
    </recommendedName>
</protein>
<dbReference type="Gene3D" id="1.10.1760.20">
    <property type="match status" value="1"/>
</dbReference>
<feature type="transmembrane region" description="Helical" evidence="1">
    <location>
        <begin position="145"/>
        <end position="164"/>
    </location>
</feature>
<gene>
    <name evidence="2" type="ORF">CBF37_07970</name>
</gene>
<accession>A0A429ZXJ5</accession>
<keyword evidence="1" id="KW-0812">Transmembrane</keyword>
<organism evidence="2 3">
    <name type="scientific">Vagococcus vulneris</name>
    <dbReference type="NCBI Taxonomy" id="1977869"/>
    <lineage>
        <taxon>Bacteria</taxon>
        <taxon>Bacillati</taxon>
        <taxon>Bacillota</taxon>
        <taxon>Bacilli</taxon>
        <taxon>Lactobacillales</taxon>
        <taxon>Enterococcaceae</taxon>
        <taxon>Vagococcus</taxon>
    </lineage>
</organism>
<name>A0A429ZXJ5_9ENTE</name>
<sequence>MNLNKSTFFISYVALVSSAAFVSRLVFQSIPNMQPLTDIIIMSSLFISSYFGSLIAILSMFISNIYLGMGPWTIAQIIAYLIICLTIKLAKRFLIKSSIIVRALFSGFLGYLYGFIISLIQAPFIGIDIFWVYYLQGITFDSLHAVGNILFYFILEPVIKPIFLKMKNRISS</sequence>
<feature type="transmembrane region" description="Helical" evidence="1">
    <location>
        <begin position="39"/>
        <end position="66"/>
    </location>
</feature>
<proteinExistence type="predicted"/>
<dbReference type="EMBL" id="NGJS01000010">
    <property type="protein sequence ID" value="RST98441.1"/>
    <property type="molecule type" value="Genomic_DNA"/>
</dbReference>
<evidence type="ECO:0000313" key="3">
    <source>
        <dbReference type="Proteomes" id="UP000287857"/>
    </source>
</evidence>
<feature type="transmembrane region" description="Helical" evidence="1">
    <location>
        <begin position="6"/>
        <end position="27"/>
    </location>
</feature>
<feature type="transmembrane region" description="Helical" evidence="1">
    <location>
        <begin position="111"/>
        <end position="133"/>
    </location>
</feature>
<keyword evidence="3" id="KW-1185">Reference proteome</keyword>
<comment type="caution">
    <text evidence="2">The sequence shown here is derived from an EMBL/GenBank/DDBJ whole genome shotgun (WGS) entry which is preliminary data.</text>
</comment>
<keyword evidence="1" id="KW-0472">Membrane</keyword>